<dbReference type="Pfam" id="PF10387">
    <property type="entry name" value="DUF2442"/>
    <property type="match status" value="1"/>
</dbReference>
<dbReference type="SUPFAM" id="SSF143880">
    <property type="entry name" value="NE0471 N-terminal domain-like"/>
    <property type="match status" value="1"/>
</dbReference>
<dbReference type="Proteomes" id="UP000069443">
    <property type="component" value="Unassembled WGS sequence"/>
</dbReference>
<protein>
    <recommendedName>
        <fullName evidence="3">DUF2442 domain-containing protein</fullName>
    </recommendedName>
</protein>
<evidence type="ECO:0000313" key="2">
    <source>
        <dbReference type="Proteomes" id="UP000069443"/>
    </source>
</evidence>
<dbReference type="RefSeq" id="WP_409371351.1">
    <property type="nucleotide sequence ID" value="NZ_JACKTQ010000043.1"/>
</dbReference>
<proteinExistence type="predicted"/>
<organism evidence="1 2">
    <name type="scientific">Mycolicibacterium canariasense</name>
    <name type="common">Mycobacterium canariasense</name>
    <dbReference type="NCBI Taxonomy" id="228230"/>
    <lineage>
        <taxon>Bacteria</taxon>
        <taxon>Bacillati</taxon>
        <taxon>Actinomycetota</taxon>
        <taxon>Actinomycetes</taxon>
        <taxon>Mycobacteriales</taxon>
        <taxon>Mycobacteriaceae</taxon>
        <taxon>Mycolicibacterium</taxon>
    </lineage>
</organism>
<comment type="caution">
    <text evidence="1">The sequence shown here is derived from an EMBL/GenBank/DDBJ whole genome shotgun (WGS) entry which is preliminary data.</text>
</comment>
<dbReference type="AlphaFoldDB" id="A0A100WAV6"/>
<reference evidence="2" key="2">
    <citation type="submission" date="2016-02" db="EMBL/GenBank/DDBJ databases">
        <title>Draft genome sequence of five rapidly growing Mycobacterium species.</title>
        <authorList>
            <person name="Katahira K."/>
            <person name="Gotou Y."/>
            <person name="Iida K."/>
            <person name="Ogura Y."/>
            <person name="Hayashi T."/>
        </authorList>
    </citation>
    <scope>NUCLEOTIDE SEQUENCE [LARGE SCALE GENOMIC DNA]</scope>
    <source>
        <strain evidence="2">JCM15298</strain>
    </source>
</reference>
<evidence type="ECO:0000313" key="1">
    <source>
        <dbReference type="EMBL" id="GAS94872.1"/>
    </source>
</evidence>
<evidence type="ECO:0008006" key="3">
    <source>
        <dbReference type="Google" id="ProtNLM"/>
    </source>
</evidence>
<name>A0A100WAV6_MYCCR</name>
<dbReference type="InterPro" id="IPR018841">
    <property type="entry name" value="DUF2442"/>
</dbReference>
<dbReference type="EMBL" id="BCSY01000035">
    <property type="protein sequence ID" value="GAS94872.1"/>
    <property type="molecule type" value="Genomic_DNA"/>
</dbReference>
<gene>
    <name evidence="1" type="ORF">RMCC_1838</name>
</gene>
<keyword evidence="2" id="KW-1185">Reference proteome</keyword>
<accession>A0A100WAV6</accession>
<dbReference type="InterPro" id="IPR036782">
    <property type="entry name" value="NE0471-like_N"/>
</dbReference>
<sequence length="104" mass="11684">MRAGKRRSASADGRKPKVEYGLKHAWKIVQVVPEFPSVRVLFADGTTHRFDLSSLFERGPLFHPLRDRAFFDRVGVVNGALTWPNEADISPDTLYAQATGRSGW</sequence>
<dbReference type="Gene3D" id="3.30.2020.10">
    <property type="entry name" value="NE0471-like N-terminal domain"/>
    <property type="match status" value="1"/>
</dbReference>
<dbReference type="STRING" id="228230.RMCC_1838"/>
<reference evidence="2" key="1">
    <citation type="journal article" date="2016" name="Genome Announc.">
        <title>Draft Genome Sequences of Five Rapidly Growing Mycobacterium Species, M. thermoresistibile, M. fortuitum subsp. acetamidolyticum, M. canariasense, M. brisbanense, and M. novocastrense.</title>
        <authorList>
            <person name="Katahira K."/>
            <person name="Ogura Y."/>
            <person name="Gotoh Y."/>
            <person name="Hayashi T."/>
        </authorList>
    </citation>
    <scope>NUCLEOTIDE SEQUENCE [LARGE SCALE GENOMIC DNA]</scope>
    <source>
        <strain evidence="2">JCM15298</strain>
    </source>
</reference>